<sequence length="55" mass="6503">MNLNLHVKFKEEIDNMIASRIIEVLEESEWVSPMVINIKKDGRIRICVDYRDLNA</sequence>
<proteinExistence type="predicted"/>
<keyword evidence="2" id="KW-1185">Reference proteome</keyword>
<dbReference type="SUPFAM" id="SSF56672">
    <property type="entry name" value="DNA/RNA polymerases"/>
    <property type="match status" value="1"/>
</dbReference>
<feature type="non-terminal residue" evidence="1">
    <location>
        <position position="55"/>
    </location>
</feature>
<comment type="caution">
    <text evidence="1">The sequence shown here is derived from an EMBL/GenBank/DDBJ whole genome shotgun (WGS) entry which is preliminary data.</text>
</comment>
<dbReference type="EMBL" id="JAHRHJ020000011">
    <property type="protein sequence ID" value="KAH9296535.1"/>
    <property type="molecule type" value="Genomic_DNA"/>
</dbReference>
<accession>A0AA38C9V8</accession>
<dbReference type="InterPro" id="IPR043502">
    <property type="entry name" value="DNA/RNA_pol_sf"/>
</dbReference>
<organism evidence="1 2">
    <name type="scientific">Taxus chinensis</name>
    <name type="common">Chinese yew</name>
    <name type="synonym">Taxus wallichiana var. chinensis</name>
    <dbReference type="NCBI Taxonomy" id="29808"/>
    <lineage>
        <taxon>Eukaryota</taxon>
        <taxon>Viridiplantae</taxon>
        <taxon>Streptophyta</taxon>
        <taxon>Embryophyta</taxon>
        <taxon>Tracheophyta</taxon>
        <taxon>Spermatophyta</taxon>
        <taxon>Pinopsida</taxon>
        <taxon>Pinidae</taxon>
        <taxon>Conifers II</taxon>
        <taxon>Cupressales</taxon>
        <taxon>Taxaceae</taxon>
        <taxon>Taxus</taxon>
    </lineage>
</organism>
<evidence type="ECO:0000313" key="2">
    <source>
        <dbReference type="Proteomes" id="UP000824469"/>
    </source>
</evidence>
<dbReference type="Gene3D" id="3.10.10.10">
    <property type="entry name" value="HIV Type 1 Reverse Transcriptase, subunit A, domain 1"/>
    <property type="match status" value="1"/>
</dbReference>
<protein>
    <submittedName>
        <fullName evidence="1">Uncharacterized protein</fullName>
    </submittedName>
</protein>
<dbReference type="Proteomes" id="UP000824469">
    <property type="component" value="Unassembled WGS sequence"/>
</dbReference>
<gene>
    <name evidence="1" type="ORF">KI387_040123</name>
</gene>
<evidence type="ECO:0000313" key="1">
    <source>
        <dbReference type="EMBL" id="KAH9296535.1"/>
    </source>
</evidence>
<dbReference type="AlphaFoldDB" id="A0AA38C9V8"/>
<reference evidence="1 2" key="1">
    <citation type="journal article" date="2021" name="Nat. Plants">
        <title>The Taxus genome provides insights into paclitaxel biosynthesis.</title>
        <authorList>
            <person name="Xiong X."/>
            <person name="Gou J."/>
            <person name="Liao Q."/>
            <person name="Li Y."/>
            <person name="Zhou Q."/>
            <person name="Bi G."/>
            <person name="Li C."/>
            <person name="Du R."/>
            <person name="Wang X."/>
            <person name="Sun T."/>
            <person name="Guo L."/>
            <person name="Liang H."/>
            <person name="Lu P."/>
            <person name="Wu Y."/>
            <person name="Zhang Z."/>
            <person name="Ro D.K."/>
            <person name="Shang Y."/>
            <person name="Huang S."/>
            <person name="Yan J."/>
        </authorList>
    </citation>
    <scope>NUCLEOTIDE SEQUENCE [LARGE SCALE GENOMIC DNA]</scope>
    <source>
        <strain evidence="1">Ta-2019</strain>
    </source>
</reference>
<name>A0AA38C9V8_TAXCH</name>